<accession>A0A840F8Q2</accession>
<feature type="transmembrane region" description="Helical" evidence="1">
    <location>
        <begin position="65"/>
        <end position="84"/>
    </location>
</feature>
<dbReference type="Proteomes" id="UP000551501">
    <property type="component" value="Unassembled WGS sequence"/>
</dbReference>
<protein>
    <submittedName>
        <fullName evidence="2">Uncharacterized protein</fullName>
    </submittedName>
</protein>
<evidence type="ECO:0000313" key="3">
    <source>
        <dbReference type="Proteomes" id="UP000551501"/>
    </source>
</evidence>
<sequence>MICLISALLTALICAPMFGGHLIYRDAVAVPRFSLSPAAFGIDGSAPRAVPQDAVLGLVSRIVDGGWLVAGLTAAAVFGAGVGFG</sequence>
<comment type="caution">
    <text evidence="2">The sequence shown here is derived from an EMBL/GenBank/DDBJ whole genome shotgun (WGS) entry which is preliminary data.</text>
</comment>
<dbReference type="EMBL" id="JACIFP010000001">
    <property type="protein sequence ID" value="MBB4137969.1"/>
    <property type="molecule type" value="Genomic_DNA"/>
</dbReference>
<keyword evidence="1" id="KW-0472">Membrane</keyword>
<keyword evidence="1" id="KW-1133">Transmembrane helix</keyword>
<gene>
    <name evidence="2" type="ORF">BKA16_004521</name>
</gene>
<proteinExistence type="predicted"/>
<organism evidence="2 3">
    <name type="scientific">Gordonia humi</name>
    <dbReference type="NCBI Taxonomy" id="686429"/>
    <lineage>
        <taxon>Bacteria</taxon>
        <taxon>Bacillati</taxon>
        <taxon>Actinomycetota</taxon>
        <taxon>Actinomycetes</taxon>
        <taxon>Mycobacteriales</taxon>
        <taxon>Gordoniaceae</taxon>
        <taxon>Gordonia</taxon>
    </lineage>
</organism>
<name>A0A840F8Q2_9ACTN</name>
<keyword evidence="1" id="KW-0812">Transmembrane</keyword>
<evidence type="ECO:0000256" key="1">
    <source>
        <dbReference type="SAM" id="Phobius"/>
    </source>
</evidence>
<feature type="non-terminal residue" evidence="2">
    <location>
        <position position="85"/>
    </location>
</feature>
<evidence type="ECO:0000313" key="2">
    <source>
        <dbReference type="EMBL" id="MBB4137969.1"/>
    </source>
</evidence>
<keyword evidence="3" id="KW-1185">Reference proteome</keyword>
<dbReference type="AlphaFoldDB" id="A0A840F8Q2"/>
<reference evidence="2 3" key="1">
    <citation type="submission" date="2020-08" db="EMBL/GenBank/DDBJ databases">
        <title>Sequencing the genomes of 1000 actinobacteria strains.</title>
        <authorList>
            <person name="Klenk H.-P."/>
        </authorList>
    </citation>
    <scope>NUCLEOTIDE SEQUENCE [LARGE SCALE GENOMIC DNA]</scope>
    <source>
        <strain evidence="2 3">DSM 45298</strain>
    </source>
</reference>